<evidence type="ECO:0000256" key="7">
    <source>
        <dbReference type="ARBA" id="ARBA00022842"/>
    </source>
</evidence>
<dbReference type="GO" id="GO:0005829">
    <property type="term" value="C:cytosol"/>
    <property type="evidence" value="ECO:0007669"/>
    <property type="project" value="TreeGrafter"/>
</dbReference>
<evidence type="ECO:0000256" key="2">
    <source>
        <dbReference type="ARBA" id="ARBA00001947"/>
    </source>
</evidence>
<comment type="cofactor">
    <cofactor evidence="1">
        <name>Mg(2+)</name>
        <dbReference type="ChEBI" id="CHEBI:18420"/>
    </cofactor>
</comment>
<dbReference type="AlphaFoldDB" id="A0A1H5TFX2"/>
<dbReference type="EC" id="3.6.1.22" evidence="4"/>
<dbReference type="EMBL" id="FNUZ01000001">
    <property type="protein sequence ID" value="SEF61664.1"/>
    <property type="molecule type" value="Genomic_DNA"/>
</dbReference>
<dbReference type="GO" id="GO:0046872">
    <property type="term" value="F:metal ion binding"/>
    <property type="evidence" value="ECO:0007669"/>
    <property type="project" value="UniProtKB-KW"/>
</dbReference>
<evidence type="ECO:0000256" key="1">
    <source>
        <dbReference type="ARBA" id="ARBA00001946"/>
    </source>
</evidence>
<organism evidence="11 12">
    <name type="scientific">Thalassococcus halodurans</name>
    <dbReference type="NCBI Taxonomy" id="373675"/>
    <lineage>
        <taxon>Bacteria</taxon>
        <taxon>Pseudomonadati</taxon>
        <taxon>Pseudomonadota</taxon>
        <taxon>Alphaproteobacteria</taxon>
        <taxon>Rhodobacterales</taxon>
        <taxon>Roseobacteraceae</taxon>
        <taxon>Thalassococcus</taxon>
    </lineage>
</organism>
<accession>A0A1H5TFX2</accession>
<dbReference type="Proteomes" id="UP000236752">
    <property type="component" value="Unassembled WGS sequence"/>
</dbReference>
<dbReference type="InterPro" id="IPR000086">
    <property type="entry name" value="NUDIX_hydrolase_dom"/>
</dbReference>
<sequence length="320" mass="35318">MQISEEVTFGGGQLERAAELRGKPELLDPLRASGNARAVIIWRGKLLVTGDPDVALMRLPTDHPAIQADWPETFLGRDGETALFGYDASVWEPEDLDASAMGSFIDATEQVHPDIEGARFAELRRIMTRLTPLEAEIGATLKALCEWHRTHKFCSRCGEPSDISMSGWQRNCGTCCAPHFPRTDPVAIMLVTHGNKTLLGRSPGWPEGMYSCLAGFVEPGETIEGATRREVFEESGVKVGAVRYVASQPWAFPNSLMFGTHAEALTTEIHLDPNELEDAKWVTKEELVASFAGENPMLLPARRGAIAQFLLRNWLADRMD</sequence>
<proteinExistence type="inferred from homology"/>
<evidence type="ECO:0000256" key="3">
    <source>
        <dbReference type="ARBA" id="ARBA00009595"/>
    </source>
</evidence>
<dbReference type="RefSeq" id="WP_103909402.1">
    <property type="nucleotide sequence ID" value="NZ_FNUZ01000001.1"/>
</dbReference>
<dbReference type="GO" id="GO:0019677">
    <property type="term" value="P:NAD+ catabolic process"/>
    <property type="evidence" value="ECO:0007669"/>
    <property type="project" value="TreeGrafter"/>
</dbReference>
<dbReference type="InterPro" id="IPR050241">
    <property type="entry name" value="NAD-cap_RNA_hydrolase_NudC"/>
</dbReference>
<evidence type="ECO:0000256" key="4">
    <source>
        <dbReference type="ARBA" id="ARBA00012381"/>
    </source>
</evidence>
<dbReference type="GO" id="GO:0006742">
    <property type="term" value="P:NADP+ catabolic process"/>
    <property type="evidence" value="ECO:0007669"/>
    <property type="project" value="TreeGrafter"/>
</dbReference>
<dbReference type="Gene3D" id="3.90.79.20">
    <property type="match status" value="1"/>
</dbReference>
<dbReference type="PANTHER" id="PTHR42904">
    <property type="entry name" value="NUDIX HYDROLASE, NUDC SUBFAMILY"/>
    <property type="match status" value="1"/>
</dbReference>
<comment type="catalytic activity">
    <reaction evidence="9">
        <text>a 5'-end NAD(+)-phospho-ribonucleoside in mRNA + H2O = a 5'-end phospho-adenosine-phospho-ribonucleoside in mRNA + beta-nicotinamide D-ribonucleotide + 2 H(+)</text>
        <dbReference type="Rhea" id="RHEA:60876"/>
        <dbReference type="Rhea" id="RHEA-COMP:15698"/>
        <dbReference type="Rhea" id="RHEA-COMP:15719"/>
        <dbReference type="ChEBI" id="CHEBI:14649"/>
        <dbReference type="ChEBI" id="CHEBI:15377"/>
        <dbReference type="ChEBI" id="CHEBI:15378"/>
        <dbReference type="ChEBI" id="CHEBI:144029"/>
        <dbReference type="ChEBI" id="CHEBI:144051"/>
    </reaction>
    <physiologicalReaction direction="left-to-right" evidence="9">
        <dbReference type="Rhea" id="RHEA:60877"/>
    </physiologicalReaction>
</comment>
<dbReference type="Gene3D" id="3.90.79.10">
    <property type="entry name" value="Nucleoside Triphosphate Pyrophosphohydrolase"/>
    <property type="match status" value="1"/>
</dbReference>
<dbReference type="Pfam" id="PF00293">
    <property type="entry name" value="NUDIX"/>
    <property type="match status" value="1"/>
</dbReference>
<feature type="domain" description="Nudix hydrolase" evidence="10">
    <location>
        <begin position="181"/>
        <end position="312"/>
    </location>
</feature>
<evidence type="ECO:0000256" key="9">
    <source>
        <dbReference type="ARBA" id="ARBA00023679"/>
    </source>
</evidence>
<comment type="cofactor">
    <cofactor evidence="2">
        <name>Zn(2+)</name>
        <dbReference type="ChEBI" id="CHEBI:29105"/>
    </cofactor>
</comment>
<evidence type="ECO:0000256" key="6">
    <source>
        <dbReference type="ARBA" id="ARBA00022801"/>
    </source>
</evidence>
<gene>
    <name evidence="11" type="ORF">SAMN04488045_0603</name>
</gene>
<comment type="similarity">
    <text evidence="3">Belongs to the Nudix hydrolase family. NudC subfamily.</text>
</comment>
<dbReference type="PANTHER" id="PTHR42904:SF6">
    <property type="entry name" value="NAD-CAPPED RNA HYDROLASE NUDT12"/>
    <property type="match status" value="1"/>
</dbReference>
<evidence type="ECO:0000256" key="8">
    <source>
        <dbReference type="ARBA" id="ARBA00023027"/>
    </source>
</evidence>
<evidence type="ECO:0000313" key="12">
    <source>
        <dbReference type="Proteomes" id="UP000236752"/>
    </source>
</evidence>
<evidence type="ECO:0000313" key="11">
    <source>
        <dbReference type="EMBL" id="SEF61664.1"/>
    </source>
</evidence>
<dbReference type="CDD" id="cd03429">
    <property type="entry name" value="NUDIX_NADH_pyrophosphatase_Nudt13"/>
    <property type="match status" value="1"/>
</dbReference>
<reference evidence="11 12" key="1">
    <citation type="submission" date="2016-10" db="EMBL/GenBank/DDBJ databases">
        <authorList>
            <person name="de Groot N.N."/>
        </authorList>
    </citation>
    <scope>NUCLEOTIDE SEQUENCE [LARGE SCALE GENOMIC DNA]</scope>
    <source>
        <strain evidence="11 12">DSM 26915</strain>
    </source>
</reference>
<dbReference type="GO" id="GO:0035529">
    <property type="term" value="F:NADH pyrophosphatase activity"/>
    <property type="evidence" value="ECO:0007669"/>
    <property type="project" value="TreeGrafter"/>
</dbReference>
<keyword evidence="12" id="KW-1185">Reference proteome</keyword>
<dbReference type="InterPro" id="IPR049734">
    <property type="entry name" value="NudC-like_C"/>
</dbReference>
<dbReference type="Pfam" id="PF09296">
    <property type="entry name" value="NUDIX-like"/>
    <property type="match status" value="1"/>
</dbReference>
<keyword evidence="6" id="KW-0378">Hydrolase</keyword>
<dbReference type="NCBIfam" id="NF001299">
    <property type="entry name" value="PRK00241.1"/>
    <property type="match status" value="1"/>
</dbReference>
<keyword evidence="7" id="KW-0460">Magnesium</keyword>
<name>A0A1H5TFX2_9RHOB</name>
<keyword evidence="5" id="KW-0479">Metal-binding</keyword>
<dbReference type="PROSITE" id="PS51462">
    <property type="entry name" value="NUDIX"/>
    <property type="match status" value="1"/>
</dbReference>
<keyword evidence="8" id="KW-0520">NAD</keyword>
<dbReference type="OrthoDB" id="9791656at2"/>
<dbReference type="SUPFAM" id="SSF55811">
    <property type="entry name" value="Nudix"/>
    <property type="match status" value="1"/>
</dbReference>
<protein>
    <recommendedName>
        <fullName evidence="4">NAD(+) diphosphatase</fullName>
        <ecNumber evidence="4">3.6.1.22</ecNumber>
    </recommendedName>
</protein>
<dbReference type="InterPro" id="IPR015797">
    <property type="entry name" value="NUDIX_hydrolase-like_dom_sf"/>
</dbReference>
<evidence type="ECO:0000256" key="5">
    <source>
        <dbReference type="ARBA" id="ARBA00022723"/>
    </source>
</evidence>
<dbReference type="InterPro" id="IPR015375">
    <property type="entry name" value="NADH_PPase-like_N"/>
</dbReference>
<evidence type="ECO:0000259" key="10">
    <source>
        <dbReference type="PROSITE" id="PS51462"/>
    </source>
</evidence>